<dbReference type="EMBL" id="FONG01000001">
    <property type="protein sequence ID" value="SFE02854.1"/>
    <property type="molecule type" value="Genomic_DNA"/>
</dbReference>
<keyword evidence="4 7" id="KW-0812">Transmembrane</keyword>
<dbReference type="Proteomes" id="UP000199323">
    <property type="component" value="Unassembled WGS sequence"/>
</dbReference>
<gene>
    <name evidence="9" type="ORF">SAMN05216251_101216</name>
</gene>
<evidence type="ECO:0000313" key="10">
    <source>
        <dbReference type="Proteomes" id="UP000199323"/>
    </source>
</evidence>
<sequence length="209" mass="22255">MIAFLASAAANPPPSESTQQAIGYPSLFFLVALGSLVPVVPTGALVSGAAVVAFHQTEPVALAVVFGVASFAAFLGDVALYWLGLRGVRSRNGSRWLHRLQDRVDNTTLEKAQNRLDQHGAAVLVLSRLIPAGRIPVMVACLLAEMPMRRFVRGDIPACLAWAASYQLIGILGGSLFPEPWQGVALAVGLTFVIGAGPTLVRRFRDRRA</sequence>
<evidence type="ECO:0000256" key="6">
    <source>
        <dbReference type="ARBA" id="ARBA00023136"/>
    </source>
</evidence>
<feature type="domain" description="VTT" evidence="8">
    <location>
        <begin position="46"/>
        <end position="170"/>
    </location>
</feature>
<dbReference type="AlphaFoldDB" id="A0A1I1X614"/>
<evidence type="ECO:0000256" key="5">
    <source>
        <dbReference type="ARBA" id="ARBA00022989"/>
    </source>
</evidence>
<keyword evidence="6 7" id="KW-0472">Membrane</keyword>
<dbReference type="PANTHER" id="PTHR30353:SF0">
    <property type="entry name" value="TRANSMEMBRANE PROTEIN"/>
    <property type="match status" value="1"/>
</dbReference>
<comment type="similarity">
    <text evidence="2 7">Belongs to the DedA family.</text>
</comment>
<evidence type="ECO:0000256" key="3">
    <source>
        <dbReference type="ARBA" id="ARBA00022475"/>
    </source>
</evidence>
<keyword evidence="5 7" id="KW-1133">Transmembrane helix</keyword>
<evidence type="ECO:0000256" key="2">
    <source>
        <dbReference type="ARBA" id="ARBA00010792"/>
    </source>
</evidence>
<evidence type="ECO:0000256" key="7">
    <source>
        <dbReference type="RuleBase" id="RU367016"/>
    </source>
</evidence>
<dbReference type="GO" id="GO:0005886">
    <property type="term" value="C:plasma membrane"/>
    <property type="evidence" value="ECO:0007669"/>
    <property type="project" value="UniProtKB-SubCell"/>
</dbReference>
<dbReference type="PANTHER" id="PTHR30353">
    <property type="entry name" value="INNER MEMBRANE PROTEIN DEDA-RELATED"/>
    <property type="match status" value="1"/>
</dbReference>
<name>A0A1I1X614_9ACTN</name>
<protein>
    <submittedName>
        <fullName evidence="9">Membrane protein DedA, SNARE-associated domain</fullName>
    </submittedName>
</protein>
<dbReference type="InterPro" id="IPR032816">
    <property type="entry name" value="VTT_dom"/>
</dbReference>
<proteinExistence type="inferred from homology"/>
<dbReference type="STRING" id="380248.SAMN05216251_101216"/>
<dbReference type="RefSeq" id="WP_407640603.1">
    <property type="nucleotide sequence ID" value="NZ_FONG01000001.1"/>
</dbReference>
<evidence type="ECO:0000256" key="1">
    <source>
        <dbReference type="ARBA" id="ARBA00004651"/>
    </source>
</evidence>
<evidence type="ECO:0000313" key="9">
    <source>
        <dbReference type="EMBL" id="SFE02854.1"/>
    </source>
</evidence>
<feature type="transmembrane region" description="Helical" evidence="7">
    <location>
        <begin position="60"/>
        <end position="83"/>
    </location>
</feature>
<accession>A0A1I1X614</accession>
<evidence type="ECO:0000259" key="8">
    <source>
        <dbReference type="Pfam" id="PF09335"/>
    </source>
</evidence>
<feature type="transmembrane region" description="Helical" evidence="7">
    <location>
        <begin position="27"/>
        <end position="53"/>
    </location>
</feature>
<comment type="subcellular location">
    <subcellularLocation>
        <location evidence="1 7">Cell membrane</location>
        <topology evidence="1 7">Multi-pass membrane protein</topology>
    </subcellularLocation>
</comment>
<keyword evidence="3 7" id="KW-1003">Cell membrane</keyword>
<feature type="transmembrane region" description="Helical" evidence="7">
    <location>
        <begin position="156"/>
        <end position="177"/>
    </location>
</feature>
<keyword evidence="10" id="KW-1185">Reference proteome</keyword>
<evidence type="ECO:0000256" key="4">
    <source>
        <dbReference type="ARBA" id="ARBA00022692"/>
    </source>
</evidence>
<reference evidence="9 10" key="1">
    <citation type="submission" date="2016-10" db="EMBL/GenBank/DDBJ databases">
        <authorList>
            <person name="de Groot N.N."/>
        </authorList>
    </citation>
    <scope>NUCLEOTIDE SEQUENCE [LARGE SCALE GENOMIC DNA]</scope>
    <source>
        <strain evidence="9 10">CGMCC 4.3510</strain>
    </source>
</reference>
<organism evidence="9 10">
    <name type="scientific">Actinacidiphila alni</name>
    <dbReference type="NCBI Taxonomy" id="380248"/>
    <lineage>
        <taxon>Bacteria</taxon>
        <taxon>Bacillati</taxon>
        <taxon>Actinomycetota</taxon>
        <taxon>Actinomycetes</taxon>
        <taxon>Kitasatosporales</taxon>
        <taxon>Streptomycetaceae</taxon>
        <taxon>Actinacidiphila</taxon>
    </lineage>
</organism>
<dbReference type="Pfam" id="PF09335">
    <property type="entry name" value="VTT_dom"/>
    <property type="match status" value="1"/>
</dbReference>
<dbReference type="InterPro" id="IPR032818">
    <property type="entry name" value="DedA-like"/>
</dbReference>
<feature type="transmembrane region" description="Helical" evidence="7">
    <location>
        <begin position="183"/>
        <end position="201"/>
    </location>
</feature>